<dbReference type="GO" id="GO:0043171">
    <property type="term" value="P:peptide catabolic process"/>
    <property type="evidence" value="ECO:0007669"/>
    <property type="project" value="TreeGrafter"/>
</dbReference>
<sequence>MDRIEAFIEKIRETIVQMPQEEFEQQTAGLITRLLEKPKTLGGRSRRFWSEIECRMYDFERYESEVAELRSVTKDELLQYFDRKFARSASQRRMIAVFVHGKDESKDGMIEKIRTKRDITSGETVLR</sequence>
<dbReference type="GO" id="GO:0005739">
    <property type="term" value="C:mitochondrion"/>
    <property type="evidence" value="ECO:0007669"/>
    <property type="project" value="TreeGrafter"/>
</dbReference>
<dbReference type="GO" id="GO:0005829">
    <property type="term" value="C:cytosol"/>
    <property type="evidence" value="ECO:0007669"/>
    <property type="project" value="TreeGrafter"/>
</dbReference>
<feature type="domain" description="Coenzyme PQQ synthesis protein F-like C-terminal lobe" evidence="2">
    <location>
        <begin position="2"/>
        <end position="49"/>
    </location>
</feature>
<dbReference type="EMBL" id="UYYB01139244">
    <property type="protein sequence ID" value="VDM85349.1"/>
    <property type="molecule type" value="Genomic_DNA"/>
</dbReference>
<dbReference type="PANTHER" id="PTHR43690:SF18">
    <property type="entry name" value="INSULIN-DEGRADING ENZYME-RELATED"/>
    <property type="match status" value="1"/>
</dbReference>
<keyword evidence="1" id="KW-0479">Metal-binding</keyword>
<name>A0A3P7JZH7_STRVU</name>
<dbReference type="Pfam" id="PF22456">
    <property type="entry name" value="PqqF-like_C_4"/>
    <property type="match status" value="1"/>
</dbReference>
<evidence type="ECO:0000259" key="2">
    <source>
        <dbReference type="Pfam" id="PF22456"/>
    </source>
</evidence>
<dbReference type="AlphaFoldDB" id="A0A3P7JZH7"/>
<dbReference type="Proteomes" id="UP000270094">
    <property type="component" value="Unassembled WGS sequence"/>
</dbReference>
<dbReference type="PANTHER" id="PTHR43690">
    <property type="entry name" value="NARDILYSIN"/>
    <property type="match status" value="1"/>
</dbReference>
<dbReference type="GO" id="GO:0046872">
    <property type="term" value="F:metal ion binding"/>
    <property type="evidence" value="ECO:0007669"/>
    <property type="project" value="UniProtKB-KW"/>
</dbReference>
<evidence type="ECO:0000313" key="3">
    <source>
        <dbReference type="EMBL" id="VDM85349.1"/>
    </source>
</evidence>
<gene>
    <name evidence="3" type="ORF">SVUK_LOCUS20347</name>
</gene>
<evidence type="ECO:0000256" key="1">
    <source>
        <dbReference type="ARBA" id="ARBA00022723"/>
    </source>
</evidence>
<evidence type="ECO:0000313" key="4">
    <source>
        <dbReference type="Proteomes" id="UP000270094"/>
    </source>
</evidence>
<proteinExistence type="predicted"/>
<organism evidence="3 4">
    <name type="scientific">Strongylus vulgaris</name>
    <name type="common">Blood worm</name>
    <dbReference type="NCBI Taxonomy" id="40348"/>
    <lineage>
        <taxon>Eukaryota</taxon>
        <taxon>Metazoa</taxon>
        <taxon>Ecdysozoa</taxon>
        <taxon>Nematoda</taxon>
        <taxon>Chromadorea</taxon>
        <taxon>Rhabditida</taxon>
        <taxon>Rhabditina</taxon>
        <taxon>Rhabditomorpha</taxon>
        <taxon>Strongyloidea</taxon>
        <taxon>Strongylidae</taxon>
        <taxon>Strongylus</taxon>
    </lineage>
</organism>
<dbReference type="OrthoDB" id="7784541at2759"/>
<keyword evidence="4" id="KW-1185">Reference proteome</keyword>
<dbReference type="InterPro" id="IPR050626">
    <property type="entry name" value="Peptidase_M16"/>
</dbReference>
<dbReference type="InterPro" id="IPR054734">
    <property type="entry name" value="PqqF-like_C_4"/>
</dbReference>
<dbReference type="SUPFAM" id="SSF63411">
    <property type="entry name" value="LuxS/MPP-like metallohydrolase"/>
    <property type="match status" value="1"/>
</dbReference>
<protein>
    <recommendedName>
        <fullName evidence="2">Coenzyme PQQ synthesis protein F-like C-terminal lobe domain-containing protein</fullName>
    </recommendedName>
</protein>
<reference evidence="3 4" key="1">
    <citation type="submission" date="2018-11" db="EMBL/GenBank/DDBJ databases">
        <authorList>
            <consortium name="Pathogen Informatics"/>
        </authorList>
    </citation>
    <scope>NUCLEOTIDE SEQUENCE [LARGE SCALE GENOMIC DNA]</scope>
</reference>
<dbReference type="Gene3D" id="3.30.830.10">
    <property type="entry name" value="Metalloenzyme, LuxS/M16 peptidase-like"/>
    <property type="match status" value="1"/>
</dbReference>
<dbReference type="InterPro" id="IPR011249">
    <property type="entry name" value="Metalloenz_LuxS/M16"/>
</dbReference>
<accession>A0A3P7JZH7</accession>
<dbReference type="GO" id="GO:0004222">
    <property type="term" value="F:metalloendopeptidase activity"/>
    <property type="evidence" value="ECO:0007669"/>
    <property type="project" value="TreeGrafter"/>
</dbReference>
<dbReference type="GO" id="GO:0051603">
    <property type="term" value="P:proteolysis involved in protein catabolic process"/>
    <property type="evidence" value="ECO:0007669"/>
    <property type="project" value="TreeGrafter"/>
</dbReference>